<accession>A0A2V1EFQ0</accession>
<evidence type="ECO:0000313" key="7">
    <source>
        <dbReference type="EMBL" id="PVI08105.1"/>
    </source>
</evidence>
<feature type="domain" description="Zn(2)-C6 fungal-type" evidence="6">
    <location>
        <begin position="16"/>
        <end position="46"/>
    </location>
</feature>
<proteinExistence type="predicted"/>
<dbReference type="Proteomes" id="UP000244855">
    <property type="component" value="Unassembled WGS sequence"/>
</dbReference>
<evidence type="ECO:0000256" key="4">
    <source>
        <dbReference type="ARBA" id="ARBA00023163"/>
    </source>
</evidence>
<dbReference type="PANTHER" id="PTHR47338:SF10">
    <property type="entry name" value="TRANSCRIPTION FACTOR DOMAIN-CONTAINING PROTEIN-RELATED"/>
    <property type="match status" value="1"/>
</dbReference>
<sequence>MQSLSAPASISKRKQACKSCRQRKKRCDGERPTCALCKKWGLRCEYSVPAAAVSDLDNFQPELIGTLFGKQPFISPDLASYLALDTVQMPNPGFEVPTAYDIPTIGPLNNEPYSLENTTADLDLLADVALPSCDVLLDMVDMFFSNYYSRLSCFHKATFYSELHSGKLNNEAPMLLYIICSMVAHLHPDPSIKSQQDIWYNQAKFLYELTPRDPAPALRTIQTALCLIMHGFTRADYSTCWLLVGKAWRQAASLGMNRLDTVRATNVVKDQVEISEENAILSWRQWRGKTAPEREECRRTLWFLYILDRNMSWPSGWPSAMSEQQFKLDIPTTDATFQSFTEDTELSSTRNVPFVRNLNSLIASTSTAKSPLNALHYLVVAHVLLGRIAEHVHSLYDSPDTPEYAQECDTLDDSLTKLRLSLPRTMSSVLEASANDRHHVLWLNVLLNSMAILLHYRESCYSRPDASQDHFIRAIAAAKNIVLIGKDTTRISTSLLYSAHVLCSLYFAGCVLVIQWRTANDESCKDDVEIVKLILDKAADETNNLGRKYRDALKRDLERSQSEILRLRDAGYQGLLVDCSQWAWPSK</sequence>
<dbReference type="GO" id="GO:0005634">
    <property type="term" value="C:nucleus"/>
    <property type="evidence" value="ECO:0007669"/>
    <property type="project" value="UniProtKB-SubCell"/>
</dbReference>
<name>A0A2V1EFQ0_9PLEO</name>
<dbReference type="InterPro" id="IPR050815">
    <property type="entry name" value="TF_fung"/>
</dbReference>
<dbReference type="InterPro" id="IPR001138">
    <property type="entry name" value="Zn2Cys6_DnaBD"/>
</dbReference>
<reference evidence="7 8" key="1">
    <citation type="journal article" date="2018" name="Sci. Rep.">
        <title>Comparative genomics provides insights into the lifestyle and reveals functional heterogeneity of dark septate endophytic fungi.</title>
        <authorList>
            <person name="Knapp D.G."/>
            <person name="Nemeth J.B."/>
            <person name="Barry K."/>
            <person name="Hainaut M."/>
            <person name="Henrissat B."/>
            <person name="Johnson J."/>
            <person name="Kuo A."/>
            <person name="Lim J.H.P."/>
            <person name="Lipzen A."/>
            <person name="Nolan M."/>
            <person name="Ohm R.A."/>
            <person name="Tamas L."/>
            <person name="Grigoriev I.V."/>
            <person name="Spatafora J.W."/>
            <person name="Nagy L.G."/>
            <person name="Kovacs G.M."/>
        </authorList>
    </citation>
    <scope>NUCLEOTIDE SEQUENCE [LARGE SCALE GENOMIC DNA]</scope>
    <source>
        <strain evidence="7 8">DSE2036</strain>
    </source>
</reference>
<dbReference type="STRING" id="97972.A0A2V1EFQ0"/>
<dbReference type="Pfam" id="PF00172">
    <property type="entry name" value="Zn_clus"/>
    <property type="match status" value="1"/>
</dbReference>
<dbReference type="CDD" id="cd12148">
    <property type="entry name" value="fungal_TF_MHR"/>
    <property type="match status" value="1"/>
</dbReference>
<dbReference type="EMBL" id="KZ805301">
    <property type="protein sequence ID" value="PVI08105.1"/>
    <property type="molecule type" value="Genomic_DNA"/>
</dbReference>
<evidence type="ECO:0000313" key="8">
    <source>
        <dbReference type="Proteomes" id="UP000244855"/>
    </source>
</evidence>
<organism evidence="7 8">
    <name type="scientific">Periconia macrospinosa</name>
    <dbReference type="NCBI Taxonomy" id="97972"/>
    <lineage>
        <taxon>Eukaryota</taxon>
        <taxon>Fungi</taxon>
        <taxon>Dikarya</taxon>
        <taxon>Ascomycota</taxon>
        <taxon>Pezizomycotina</taxon>
        <taxon>Dothideomycetes</taxon>
        <taxon>Pleosporomycetidae</taxon>
        <taxon>Pleosporales</taxon>
        <taxon>Massarineae</taxon>
        <taxon>Periconiaceae</taxon>
        <taxon>Periconia</taxon>
    </lineage>
</organism>
<evidence type="ECO:0000259" key="6">
    <source>
        <dbReference type="PROSITE" id="PS50048"/>
    </source>
</evidence>
<dbReference type="PROSITE" id="PS00463">
    <property type="entry name" value="ZN2_CY6_FUNGAL_1"/>
    <property type="match status" value="1"/>
</dbReference>
<dbReference type="OrthoDB" id="2943660at2759"/>
<dbReference type="GO" id="GO:0003677">
    <property type="term" value="F:DNA binding"/>
    <property type="evidence" value="ECO:0007669"/>
    <property type="project" value="InterPro"/>
</dbReference>
<dbReference type="PANTHER" id="PTHR47338">
    <property type="entry name" value="ZN(II)2CYS6 TRANSCRIPTION FACTOR (EUROFUNG)-RELATED"/>
    <property type="match status" value="1"/>
</dbReference>
<comment type="subcellular location">
    <subcellularLocation>
        <location evidence="1">Nucleus</location>
    </subcellularLocation>
</comment>
<evidence type="ECO:0000256" key="2">
    <source>
        <dbReference type="ARBA" id="ARBA00022723"/>
    </source>
</evidence>
<dbReference type="Gene3D" id="4.10.240.10">
    <property type="entry name" value="Zn(2)-C6 fungal-type DNA-binding domain"/>
    <property type="match status" value="1"/>
</dbReference>
<dbReference type="PROSITE" id="PS50048">
    <property type="entry name" value="ZN2_CY6_FUNGAL_2"/>
    <property type="match status" value="1"/>
</dbReference>
<keyword evidence="2" id="KW-0479">Metal-binding</keyword>
<evidence type="ECO:0000256" key="1">
    <source>
        <dbReference type="ARBA" id="ARBA00004123"/>
    </source>
</evidence>
<gene>
    <name evidence="7" type="ORF">DM02DRAFT_153666</name>
</gene>
<keyword evidence="3" id="KW-0805">Transcription regulation</keyword>
<dbReference type="SMART" id="SM00906">
    <property type="entry name" value="Fungal_trans"/>
    <property type="match status" value="1"/>
</dbReference>
<evidence type="ECO:0000256" key="5">
    <source>
        <dbReference type="ARBA" id="ARBA00023242"/>
    </source>
</evidence>
<evidence type="ECO:0000256" key="3">
    <source>
        <dbReference type="ARBA" id="ARBA00023015"/>
    </source>
</evidence>
<keyword evidence="4" id="KW-0804">Transcription</keyword>
<keyword evidence="8" id="KW-1185">Reference proteome</keyword>
<dbReference type="SMART" id="SM00066">
    <property type="entry name" value="GAL4"/>
    <property type="match status" value="1"/>
</dbReference>
<dbReference type="AlphaFoldDB" id="A0A2V1EFQ0"/>
<protein>
    <recommendedName>
        <fullName evidence="6">Zn(2)-C6 fungal-type domain-containing protein</fullName>
    </recommendedName>
</protein>
<dbReference type="InterPro" id="IPR036864">
    <property type="entry name" value="Zn2-C6_fun-type_DNA-bd_sf"/>
</dbReference>
<dbReference type="Pfam" id="PF04082">
    <property type="entry name" value="Fungal_trans"/>
    <property type="match status" value="1"/>
</dbReference>
<dbReference type="InterPro" id="IPR007219">
    <property type="entry name" value="XnlR_reg_dom"/>
</dbReference>
<dbReference type="GO" id="GO:0006351">
    <property type="term" value="P:DNA-templated transcription"/>
    <property type="evidence" value="ECO:0007669"/>
    <property type="project" value="InterPro"/>
</dbReference>
<dbReference type="GO" id="GO:0000981">
    <property type="term" value="F:DNA-binding transcription factor activity, RNA polymerase II-specific"/>
    <property type="evidence" value="ECO:0007669"/>
    <property type="project" value="InterPro"/>
</dbReference>
<dbReference type="GO" id="GO:0008270">
    <property type="term" value="F:zinc ion binding"/>
    <property type="evidence" value="ECO:0007669"/>
    <property type="project" value="InterPro"/>
</dbReference>
<dbReference type="CDD" id="cd00067">
    <property type="entry name" value="GAL4"/>
    <property type="match status" value="1"/>
</dbReference>
<keyword evidence="5" id="KW-0539">Nucleus</keyword>
<dbReference type="SUPFAM" id="SSF57701">
    <property type="entry name" value="Zn2/Cys6 DNA-binding domain"/>
    <property type="match status" value="1"/>
</dbReference>